<dbReference type="SUPFAM" id="SSF56112">
    <property type="entry name" value="Protein kinase-like (PK-like)"/>
    <property type="match status" value="1"/>
</dbReference>
<name>A0A433QRI9_9FUNG</name>
<dbReference type="Proteomes" id="UP000274822">
    <property type="component" value="Unassembled WGS sequence"/>
</dbReference>
<dbReference type="PANTHER" id="PTHR44167">
    <property type="entry name" value="OVARIAN-SPECIFIC SERINE/THREONINE-PROTEIN KINASE LOK-RELATED"/>
    <property type="match status" value="1"/>
</dbReference>
<dbReference type="InterPro" id="IPR000719">
    <property type="entry name" value="Prot_kinase_dom"/>
</dbReference>
<protein>
    <submittedName>
        <fullName evidence="2">Kinase-like domain-containing protein</fullName>
    </submittedName>
</protein>
<evidence type="ECO:0000313" key="3">
    <source>
        <dbReference type="Proteomes" id="UP000274822"/>
    </source>
</evidence>
<dbReference type="PANTHER" id="PTHR44167:SF24">
    <property type="entry name" value="SERINE_THREONINE-PROTEIN KINASE CHK2"/>
    <property type="match status" value="1"/>
</dbReference>
<reference evidence="2 3" key="1">
    <citation type="journal article" date="2018" name="New Phytol.">
        <title>Phylogenomics of Endogonaceae and evolution of mycorrhizas within Mucoromycota.</title>
        <authorList>
            <person name="Chang Y."/>
            <person name="Desiro A."/>
            <person name="Na H."/>
            <person name="Sandor L."/>
            <person name="Lipzen A."/>
            <person name="Clum A."/>
            <person name="Barry K."/>
            <person name="Grigoriev I.V."/>
            <person name="Martin F.M."/>
            <person name="Stajich J.E."/>
            <person name="Smith M.E."/>
            <person name="Bonito G."/>
            <person name="Spatafora J.W."/>
        </authorList>
    </citation>
    <scope>NUCLEOTIDE SEQUENCE [LARGE SCALE GENOMIC DNA]</scope>
    <source>
        <strain evidence="2 3">AD002</strain>
    </source>
</reference>
<dbReference type="SMART" id="SM00220">
    <property type="entry name" value="S_TKc"/>
    <property type="match status" value="1"/>
</dbReference>
<dbReference type="PROSITE" id="PS00108">
    <property type="entry name" value="PROTEIN_KINASE_ST"/>
    <property type="match status" value="1"/>
</dbReference>
<dbReference type="InterPro" id="IPR008271">
    <property type="entry name" value="Ser/Thr_kinase_AS"/>
</dbReference>
<dbReference type="GO" id="GO:0005524">
    <property type="term" value="F:ATP binding"/>
    <property type="evidence" value="ECO:0007669"/>
    <property type="project" value="InterPro"/>
</dbReference>
<feature type="domain" description="Protein kinase" evidence="1">
    <location>
        <begin position="27"/>
        <end position="237"/>
    </location>
</feature>
<comment type="caution">
    <text evidence="2">The sequence shown here is derived from an EMBL/GenBank/DDBJ whole genome shotgun (WGS) entry which is preliminary data.</text>
</comment>
<gene>
    <name evidence="2" type="ORF">BC938DRAFT_475568</name>
</gene>
<keyword evidence="2" id="KW-0418">Kinase</keyword>
<organism evidence="2 3">
    <name type="scientific">Jimgerdemannia flammicorona</name>
    <dbReference type="NCBI Taxonomy" id="994334"/>
    <lineage>
        <taxon>Eukaryota</taxon>
        <taxon>Fungi</taxon>
        <taxon>Fungi incertae sedis</taxon>
        <taxon>Mucoromycota</taxon>
        <taxon>Mucoromycotina</taxon>
        <taxon>Endogonomycetes</taxon>
        <taxon>Endogonales</taxon>
        <taxon>Endogonaceae</taxon>
        <taxon>Jimgerdemannia</taxon>
    </lineage>
</organism>
<keyword evidence="2" id="KW-0808">Transferase</keyword>
<evidence type="ECO:0000313" key="2">
    <source>
        <dbReference type="EMBL" id="RUS32378.1"/>
    </source>
</evidence>
<dbReference type="Gene3D" id="1.10.510.10">
    <property type="entry name" value="Transferase(Phosphotransferase) domain 1"/>
    <property type="match status" value="1"/>
</dbReference>
<accession>A0A433QRI9</accession>
<keyword evidence="3" id="KW-1185">Reference proteome</keyword>
<dbReference type="PROSITE" id="PS50011">
    <property type="entry name" value="PROTEIN_KINASE_DOM"/>
    <property type="match status" value="1"/>
</dbReference>
<dbReference type="Pfam" id="PF00069">
    <property type="entry name" value="Pkinase"/>
    <property type="match status" value="1"/>
</dbReference>
<proteinExistence type="predicted"/>
<dbReference type="EMBL" id="RBNJ01002107">
    <property type="protein sequence ID" value="RUS32378.1"/>
    <property type="molecule type" value="Genomic_DNA"/>
</dbReference>
<dbReference type="InterPro" id="IPR011009">
    <property type="entry name" value="Kinase-like_dom_sf"/>
</dbReference>
<sequence length="237" mass="26896">MSVPKLDHWVDGVPTYYSNPEDFYDGLSAEIPTWTSELGDVYYCREAAGARQTVVIRKYLTNEQNYVPNNFGISTELVENEIFTMAKCALHPNILRLHSIYIYNGYVFLVTPFCDGGTLYHHCLDNCVALPQMVFILKRHGYIHRDIKSENVFLGKDNAVMLAPISATTSSTTFLAVGNVDRPHLRIAFPPWGSVDWQHLLHAIPHRPIGHQWNARCIQRISHPRGVTAVVHGPQLR</sequence>
<dbReference type="AlphaFoldDB" id="A0A433QRI9"/>
<dbReference type="GO" id="GO:0005634">
    <property type="term" value="C:nucleus"/>
    <property type="evidence" value="ECO:0007669"/>
    <property type="project" value="TreeGrafter"/>
</dbReference>
<dbReference type="GO" id="GO:0044773">
    <property type="term" value="P:mitotic DNA damage checkpoint signaling"/>
    <property type="evidence" value="ECO:0007669"/>
    <property type="project" value="TreeGrafter"/>
</dbReference>
<evidence type="ECO:0000259" key="1">
    <source>
        <dbReference type="PROSITE" id="PS50011"/>
    </source>
</evidence>
<dbReference type="GO" id="GO:0004674">
    <property type="term" value="F:protein serine/threonine kinase activity"/>
    <property type="evidence" value="ECO:0007669"/>
    <property type="project" value="TreeGrafter"/>
</dbReference>